<evidence type="ECO:0000313" key="1">
    <source>
        <dbReference type="EMBL" id="KAJ8638493.1"/>
    </source>
</evidence>
<organism evidence="1 2">
    <name type="scientific">Persea americana</name>
    <name type="common">Avocado</name>
    <dbReference type="NCBI Taxonomy" id="3435"/>
    <lineage>
        <taxon>Eukaryota</taxon>
        <taxon>Viridiplantae</taxon>
        <taxon>Streptophyta</taxon>
        <taxon>Embryophyta</taxon>
        <taxon>Tracheophyta</taxon>
        <taxon>Spermatophyta</taxon>
        <taxon>Magnoliopsida</taxon>
        <taxon>Magnoliidae</taxon>
        <taxon>Laurales</taxon>
        <taxon>Lauraceae</taxon>
        <taxon>Persea</taxon>
    </lineage>
</organism>
<protein>
    <submittedName>
        <fullName evidence="1">Uncharacterized protein</fullName>
    </submittedName>
</protein>
<evidence type="ECO:0000313" key="2">
    <source>
        <dbReference type="Proteomes" id="UP001234297"/>
    </source>
</evidence>
<comment type="caution">
    <text evidence="1">The sequence shown here is derived from an EMBL/GenBank/DDBJ whole genome shotgun (WGS) entry which is preliminary data.</text>
</comment>
<accession>A0ACC2LZ76</accession>
<gene>
    <name evidence="1" type="ORF">MRB53_012760</name>
</gene>
<dbReference type="EMBL" id="CM056811">
    <property type="protein sequence ID" value="KAJ8638493.1"/>
    <property type="molecule type" value="Genomic_DNA"/>
</dbReference>
<dbReference type="Proteomes" id="UP001234297">
    <property type="component" value="Chromosome 3"/>
</dbReference>
<name>A0ACC2LZ76_PERAE</name>
<keyword evidence="2" id="KW-1185">Reference proteome</keyword>
<proteinExistence type="predicted"/>
<reference evidence="1 2" key="1">
    <citation type="journal article" date="2022" name="Hortic Res">
        <title>A haplotype resolved chromosomal level avocado genome allows analysis of novel avocado genes.</title>
        <authorList>
            <person name="Nath O."/>
            <person name="Fletcher S.J."/>
            <person name="Hayward A."/>
            <person name="Shaw L.M."/>
            <person name="Masouleh A.K."/>
            <person name="Furtado A."/>
            <person name="Henry R.J."/>
            <person name="Mitter N."/>
        </authorList>
    </citation>
    <scope>NUCLEOTIDE SEQUENCE [LARGE SCALE GENOMIC DNA]</scope>
    <source>
        <strain evidence="2">cv. Hass</strain>
    </source>
</reference>
<sequence length="176" mass="19851">MTNKHQRLWRSIEGDVTTIADKTFPFPHLAGIFSGLLIRKYDASSLCSPIKRHAIIRMIFFHMNLSSLDEDELAKLETHFSLFLLNAMSNSNKEGYKTIDASVELELATVDTYDEEEVAWAFGLPEPASIASIAALPSQVFHDEAFSNSICLEEYYCGVTVTQLPCYDFHRGCTEM</sequence>